<dbReference type="EMBL" id="LAZR01000297">
    <property type="protein sequence ID" value="KKN76273.1"/>
    <property type="molecule type" value="Genomic_DNA"/>
</dbReference>
<dbReference type="InterPro" id="IPR051620">
    <property type="entry name" value="ORF904-like_C"/>
</dbReference>
<dbReference type="GO" id="GO:0005524">
    <property type="term" value="F:ATP binding"/>
    <property type="evidence" value="ECO:0007669"/>
    <property type="project" value="UniProtKB-KW"/>
</dbReference>
<dbReference type="PROSITE" id="PS51206">
    <property type="entry name" value="SF3_HELICASE_1"/>
    <property type="match status" value="1"/>
</dbReference>
<evidence type="ECO:0000313" key="5">
    <source>
        <dbReference type="EMBL" id="KKN76273.1"/>
    </source>
</evidence>
<keyword evidence="3" id="KW-0067">ATP-binding</keyword>
<proteinExistence type="predicted"/>
<dbReference type="InterPro" id="IPR045455">
    <property type="entry name" value="NrS-1_pol-like_helicase"/>
</dbReference>
<name>A0A0F9WDI6_9ZZZZ</name>
<accession>A0A0F9WDI6</accession>
<dbReference type="PANTHER" id="PTHR35372">
    <property type="entry name" value="ATP BINDING PROTEIN-RELATED"/>
    <property type="match status" value="1"/>
</dbReference>
<protein>
    <recommendedName>
        <fullName evidence="4">SF3 helicase domain-containing protein</fullName>
    </recommendedName>
</protein>
<dbReference type="GO" id="GO:0016787">
    <property type="term" value="F:hydrolase activity"/>
    <property type="evidence" value="ECO:0007669"/>
    <property type="project" value="UniProtKB-KW"/>
</dbReference>
<feature type="domain" description="SF3 helicase" evidence="4">
    <location>
        <begin position="204"/>
        <end position="370"/>
    </location>
</feature>
<dbReference type="AlphaFoldDB" id="A0A0F9WDI6"/>
<dbReference type="Pfam" id="PF19263">
    <property type="entry name" value="DUF5906"/>
    <property type="match status" value="1"/>
</dbReference>
<evidence type="ECO:0000256" key="3">
    <source>
        <dbReference type="ARBA" id="ARBA00022840"/>
    </source>
</evidence>
<gene>
    <name evidence="5" type="ORF">LCGC14_0371250</name>
</gene>
<dbReference type="PANTHER" id="PTHR35372:SF2">
    <property type="entry name" value="SF3 HELICASE DOMAIN-CONTAINING PROTEIN"/>
    <property type="match status" value="1"/>
</dbReference>
<dbReference type="InterPro" id="IPR014015">
    <property type="entry name" value="Helicase_SF3_DNA-vir"/>
</dbReference>
<dbReference type="SUPFAM" id="SSF52540">
    <property type="entry name" value="P-loop containing nucleoside triphosphate hydrolases"/>
    <property type="match status" value="2"/>
</dbReference>
<keyword evidence="1" id="KW-0547">Nucleotide-binding</keyword>
<evidence type="ECO:0000259" key="4">
    <source>
        <dbReference type="PROSITE" id="PS51206"/>
    </source>
</evidence>
<dbReference type="Gene3D" id="3.40.50.300">
    <property type="entry name" value="P-loop containing nucleotide triphosphate hydrolases"/>
    <property type="match status" value="1"/>
</dbReference>
<sequence length="548" mass="63681">MMEEMDAPIEPEKKEEERQIERIIAQAICKENRIATLRENKEFCLYRNGVFISGNDAETRIHAFITDLAGILVLYDSKGIKKHYALTISRQNMILEFIRNLTYCSMTEFDIDPTVINVLNGLYYLNGTEGMVRNPGYDPSIKFDSEFPHNNPEWILGTVYFKEHPTPDFHGDIYKSFIQFPVTYDSEKECLKIDEFLSDVFGFEAVPLIYEMIGYFLYGTIEHQKAFIIHGPPATGKTTFIQLLMSFLEGKRYGTLISQLRLQSLSGKFQVIKTKGKILNIWDDLPKSKVGISDMFRLIVTNKVLSGRVKYVVDNVSWYNRCKLLFTCNTLPPVEKDMGTEFWRRWILESCFCEFKTKDKMTIEDESNPNVKVKKPRILDIICTSQEFSGLLNKALQAYKRLDERGGFPKEWDDVERLKGLWQIDINPVKLFLDECCEVVDGARTEYYAMNDAINEFRAQHGAKAITSTMVTQSLRKAYSKIERSKDRKHYLNIKIAHKVIDGELEEIEAEGIDRYLVEALDEKEDYRTVKEKEKILNDVDYSDPNRF</sequence>
<comment type="caution">
    <text evidence="5">The sequence shown here is derived from an EMBL/GenBank/DDBJ whole genome shotgun (WGS) entry which is preliminary data.</text>
</comment>
<evidence type="ECO:0000256" key="1">
    <source>
        <dbReference type="ARBA" id="ARBA00022741"/>
    </source>
</evidence>
<reference evidence="5" key="1">
    <citation type="journal article" date="2015" name="Nature">
        <title>Complex archaea that bridge the gap between prokaryotes and eukaryotes.</title>
        <authorList>
            <person name="Spang A."/>
            <person name="Saw J.H."/>
            <person name="Jorgensen S.L."/>
            <person name="Zaremba-Niedzwiedzka K."/>
            <person name="Martijn J."/>
            <person name="Lind A.E."/>
            <person name="van Eijk R."/>
            <person name="Schleper C."/>
            <person name="Guy L."/>
            <person name="Ettema T.J."/>
        </authorList>
    </citation>
    <scope>NUCLEOTIDE SEQUENCE</scope>
</reference>
<keyword evidence="2" id="KW-0378">Hydrolase</keyword>
<evidence type="ECO:0000256" key="2">
    <source>
        <dbReference type="ARBA" id="ARBA00022801"/>
    </source>
</evidence>
<organism evidence="5">
    <name type="scientific">marine sediment metagenome</name>
    <dbReference type="NCBI Taxonomy" id="412755"/>
    <lineage>
        <taxon>unclassified sequences</taxon>
        <taxon>metagenomes</taxon>
        <taxon>ecological metagenomes</taxon>
    </lineage>
</organism>
<dbReference type="InterPro" id="IPR027417">
    <property type="entry name" value="P-loop_NTPase"/>
</dbReference>